<evidence type="ECO:0000313" key="2">
    <source>
        <dbReference type="EMBL" id="ADM09441.1"/>
    </source>
</evidence>
<accession>E0TE66</accession>
<dbReference type="InterPro" id="IPR011990">
    <property type="entry name" value="TPR-like_helical_dom_sf"/>
</dbReference>
<dbReference type="AlphaFoldDB" id="E0TE66"/>
<gene>
    <name evidence="2" type="ordered locus">PB2503_06877</name>
</gene>
<dbReference type="Proteomes" id="UP000001302">
    <property type="component" value="Chromosome"/>
</dbReference>
<feature type="region of interest" description="Disordered" evidence="1">
    <location>
        <begin position="172"/>
        <end position="192"/>
    </location>
</feature>
<reference evidence="3" key="1">
    <citation type="submission" date="2010-08" db="EMBL/GenBank/DDBJ databases">
        <title>Genome sequence of Parvularcula bermudensis HTCC2503.</title>
        <authorList>
            <person name="Kang D.-M."/>
            <person name="Oh H.-M."/>
            <person name="Cho J.-C."/>
        </authorList>
    </citation>
    <scope>NUCLEOTIDE SEQUENCE [LARGE SCALE GENOMIC DNA]</scope>
    <source>
        <strain evidence="3">ATCC BAA-594 / HTCC2503 / KCTC 12087</strain>
    </source>
</reference>
<evidence type="ECO:0008006" key="4">
    <source>
        <dbReference type="Google" id="ProtNLM"/>
    </source>
</evidence>
<name>E0TE66_PARBH</name>
<reference evidence="2 3" key="2">
    <citation type="journal article" date="2011" name="J. Bacteriol.">
        <title>Complete genome sequence of strain HTCC2503T of Parvularcula bermudensis, the type species of the order "Parvularculales" in the class Alphaproteobacteria.</title>
        <authorList>
            <person name="Oh H.M."/>
            <person name="Kang I."/>
            <person name="Vergin K.L."/>
            <person name="Kang D."/>
            <person name="Rhee K.H."/>
            <person name="Giovannoni S.J."/>
            <person name="Cho J.C."/>
        </authorList>
    </citation>
    <scope>NUCLEOTIDE SEQUENCE [LARGE SCALE GENOMIC DNA]</scope>
    <source>
        <strain evidence="3">ATCC BAA-594 / HTCC2503 / KCTC 12087</strain>
    </source>
</reference>
<sequence>MSVEEATTAVQLAVEEQEQLTPDDYDKVLATLSSHHDDPAAQYYLGELFMRLSAAKMFHTAITCYRRANQSRHDPALGRIGLIQSGLMDGTPADLVSEGGALRALHAAASEGVRDAADGLMKLSRKLSDEYDHLFLELRFGEESGKSSEELAAMQERLEDLGILLEEDGAMRRERSARRLTNPADEAVKETA</sequence>
<proteinExistence type="predicted"/>
<evidence type="ECO:0000313" key="3">
    <source>
        <dbReference type="Proteomes" id="UP000001302"/>
    </source>
</evidence>
<dbReference type="Gene3D" id="1.25.40.10">
    <property type="entry name" value="Tetratricopeptide repeat domain"/>
    <property type="match status" value="1"/>
</dbReference>
<organism evidence="2 3">
    <name type="scientific">Parvularcula bermudensis (strain ATCC BAA-594 / HTCC2503 / KCTC 12087)</name>
    <dbReference type="NCBI Taxonomy" id="314260"/>
    <lineage>
        <taxon>Bacteria</taxon>
        <taxon>Pseudomonadati</taxon>
        <taxon>Pseudomonadota</taxon>
        <taxon>Alphaproteobacteria</taxon>
        <taxon>Parvularculales</taxon>
        <taxon>Parvularculaceae</taxon>
        <taxon>Parvularcula</taxon>
    </lineage>
</organism>
<keyword evidence="3" id="KW-1185">Reference proteome</keyword>
<evidence type="ECO:0000256" key="1">
    <source>
        <dbReference type="SAM" id="MobiDB-lite"/>
    </source>
</evidence>
<dbReference type="EMBL" id="CP002156">
    <property type="protein sequence ID" value="ADM09441.1"/>
    <property type="molecule type" value="Genomic_DNA"/>
</dbReference>
<dbReference type="HOGENOM" id="CLU_1413973_0_0_5"/>
<dbReference type="KEGG" id="pbr:PB2503_06877"/>
<protein>
    <recommendedName>
        <fullName evidence="4">Tetratricopeptide repeat protein</fullName>
    </recommendedName>
</protein>